<keyword evidence="1" id="KW-0472">Membrane</keyword>
<proteinExistence type="predicted"/>
<name>A0ABS5JWF1_9BACT</name>
<reference evidence="3 4" key="1">
    <citation type="journal article" date="2015" name="Int. J. Syst. Evol. Microbiol.">
        <title>Carboxylicivirga linearis sp. nov., isolated from a sea cucumber culture pond.</title>
        <authorList>
            <person name="Wang F.Q."/>
            <person name="Zhou Y.X."/>
            <person name="Lin X.Z."/>
            <person name="Chen G.J."/>
            <person name="Du Z.J."/>
        </authorList>
    </citation>
    <scope>NUCLEOTIDE SEQUENCE [LARGE SCALE GENOMIC DNA]</scope>
    <source>
        <strain evidence="3 4">FB218</strain>
    </source>
</reference>
<accession>A0ABS5JWF1</accession>
<gene>
    <name evidence="3" type="ORF">KEM10_13180</name>
</gene>
<evidence type="ECO:0000313" key="4">
    <source>
        <dbReference type="Proteomes" id="UP000708576"/>
    </source>
</evidence>
<organism evidence="3 4">
    <name type="scientific">Carboxylicivirga linearis</name>
    <dbReference type="NCBI Taxonomy" id="1628157"/>
    <lineage>
        <taxon>Bacteria</taxon>
        <taxon>Pseudomonadati</taxon>
        <taxon>Bacteroidota</taxon>
        <taxon>Bacteroidia</taxon>
        <taxon>Marinilabiliales</taxon>
        <taxon>Marinilabiliaceae</taxon>
        <taxon>Carboxylicivirga</taxon>
    </lineage>
</organism>
<dbReference type="InterPro" id="IPR024311">
    <property type="entry name" value="Lipocalin-like"/>
</dbReference>
<keyword evidence="1" id="KW-1133">Transmembrane helix</keyword>
<dbReference type="RefSeq" id="WP_212216483.1">
    <property type="nucleotide sequence ID" value="NZ_JAGUCO010000009.1"/>
</dbReference>
<dbReference type="EMBL" id="JAGUCO010000009">
    <property type="protein sequence ID" value="MBS2099239.1"/>
    <property type="molecule type" value="Genomic_DNA"/>
</dbReference>
<dbReference type="Proteomes" id="UP000708576">
    <property type="component" value="Unassembled WGS sequence"/>
</dbReference>
<evidence type="ECO:0000256" key="1">
    <source>
        <dbReference type="SAM" id="Phobius"/>
    </source>
</evidence>
<protein>
    <submittedName>
        <fullName evidence="3">Lipocalin-like domain-containing protein</fullName>
    </submittedName>
</protein>
<comment type="caution">
    <text evidence="3">The sequence shown here is derived from an EMBL/GenBank/DDBJ whole genome shotgun (WGS) entry which is preliminary data.</text>
</comment>
<evidence type="ECO:0000313" key="3">
    <source>
        <dbReference type="EMBL" id="MBS2099239.1"/>
    </source>
</evidence>
<keyword evidence="1" id="KW-0812">Transmembrane</keyword>
<evidence type="ECO:0000259" key="2">
    <source>
        <dbReference type="Pfam" id="PF13924"/>
    </source>
</evidence>
<sequence>MTNENNVYLPIVGTWVLSSIYYLFDDGTKQDMYGSNPLGILMYDENGLMNAQLGSKEHKSYDFESQSCSGLFSNYMAYYGDYYEESPGKLIHKVTGCVHPHWIGEKEVRYYELKEDVLRIWTPKMNINGKDAIIEVYWKRA</sequence>
<dbReference type="Pfam" id="PF13924">
    <property type="entry name" value="Lipocalin_5"/>
    <property type="match status" value="1"/>
</dbReference>
<feature type="transmembrane region" description="Helical" evidence="1">
    <location>
        <begin position="6"/>
        <end position="24"/>
    </location>
</feature>
<keyword evidence="4" id="KW-1185">Reference proteome</keyword>
<feature type="domain" description="Lipocalin-like" evidence="2">
    <location>
        <begin position="12"/>
        <end position="140"/>
    </location>
</feature>